<organism evidence="1 2">
    <name type="scientific">Stephania cephalantha</name>
    <dbReference type="NCBI Taxonomy" id="152367"/>
    <lineage>
        <taxon>Eukaryota</taxon>
        <taxon>Viridiplantae</taxon>
        <taxon>Streptophyta</taxon>
        <taxon>Embryophyta</taxon>
        <taxon>Tracheophyta</taxon>
        <taxon>Spermatophyta</taxon>
        <taxon>Magnoliopsida</taxon>
        <taxon>Ranunculales</taxon>
        <taxon>Menispermaceae</taxon>
        <taxon>Menispermoideae</taxon>
        <taxon>Cissampelideae</taxon>
        <taxon>Stephania</taxon>
    </lineage>
</organism>
<gene>
    <name evidence="1" type="ORF">Scep_014314</name>
</gene>
<evidence type="ECO:0000313" key="1">
    <source>
        <dbReference type="EMBL" id="KAK9125468.1"/>
    </source>
</evidence>
<sequence>MWKPLMPPTLFAFSIIRENTSAITIKRNGEREHSCLNPRLALKLDCGLPFNMMENEIDETHPDIHFLNFEPNPFLMRT</sequence>
<comment type="caution">
    <text evidence="1">The sequence shown here is derived from an EMBL/GenBank/DDBJ whole genome shotgun (WGS) entry which is preliminary data.</text>
</comment>
<dbReference type="EMBL" id="JBBNAG010000006">
    <property type="protein sequence ID" value="KAK9125468.1"/>
    <property type="molecule type" value="Genomic_DNA"/>
</dbReference>
<name>A0AAP0P089_9MAGN</name>
<protein>
    <submittedName>
        <fullName evidence="1">Uncharacterized protein</fullName>
    </submittedName>
</protein>
<dbReference type="AlphaFoldDB" id="A0AAP0P089"/>
<evidence type="ECO:0000313" key="2">
    <source>
        <dbReference type="Proteomes" id="UP001419268"/>
    </source>
</evidence>
<reference evidence="1 2" key="1">
    <citation type="submission" date="2024-01" db="EMBL/GenBank/DDBJ databases">
        <title>Genome assemblies of Stephania.</title>
        <authorList>
            <person name="Yang L."/>
        </authorList>
    </citation>
    <scope>NUCLEOTIDE SEQUENCE [LARGE SCALE GENOMIC DNA]</scope>
    <source>
        <strain evidence="1">JXDWG</strain>
        <tissue evidence="1">Leaf</tissue>
    </source>
</reference>
<accession>A0AAP0P089</accession>
<dbReference type="Proteomes" id="UP001419268">
    <property type="component" value="Unassembled WGS sequence"/>
</dbReference>
<proteinExistence type="predicted"/>
<keyword evidence="2" id="KW-1185">Reference proteome</keyword>